<keyword evidence="1" id="KW-0472">Membrane</keyword>
<dbReference type="Proteomes" id="UP000664369">
    <property type="component" value="Unassembled WGS sequence"/>
</dbReference>
<feature type="transmembrane region" description="Helical" evidence="1">
    <location>
        <begin position="53"/>
        <end position="73"/>
    </location>
</feature>
<organism evidence="2 3">
    <name type="scientific">Hymenobacter negativus</name>
    <dbReference type="NCBI Taxonomy" id="2795026"/>
    <lineage>
        <taxon>Bacteria</taxon>
        <taxon>Pseudomonadati</taxon>
        <taxon>Bacteroidota</taxon>
        <taxon>Cytophagia</taxon>
        <taxon>Cytophagales</taxon>
        <taxon>Hymenobacteraceae</taxon>
        <taxon>Hymenobacter</taxon>
    </lineage>
</organism>
<accession>A0ABS3QIC5</accession>
<keyword evidence="1" id="KW-1133">Transmembrane helix</keyword>
<feature type="transmembrane region" description="Helical" evidence="1">
    <location>
        <begin position="116"/>
        <end position="134"/>
    </location>
</feature>
<feature type="transmembrane region" description="Helical" evidence="1">
    <location>
        <begin position="146"/>
        <end position="168"/>
    </location>
</feature>
<keyword evidence="3" id="KW-1185">Reference proteome</keyword>
<evidence type="ECO:0000313" key="2">
    <source>
        <dbReference type="EMBL" id="MBO2010984.1"/>
    </source>
</evidence>
<feature type="transmembrane region" description="Helical" evidence="1">
    <location>
        <begin position="180"/>
        <end position="202"/>
    </location>
</feature>
<gene>
    <name evidence="2" type="ORF">J4E00_18130</name>
</gene>
<reference evidence="2 3" key="1">
    <citation type="submission" date="2021-03" db="EMBL/GenBank/DDBJ databases">
        <authorList>
            <person name="Kim M.K."/>
        </authorList>
    </citation>
    <scope>NUCLEOTIDE SEQUENCE [LARGE SCALE GENOMIC DNA]</scope>
    <source>
        <strain evidence="2 3">BT442</strain>
    </source>
</reference>
<dbReference type="EMBL" id="JAGETZ010000009">
    <property type="protein sequence ID" value="MBO2010984.1"/>
    <property type="molecule type" value="Genomic_DNA"/>
</dbReference>
<name>A0ABS3QIC5_9BACT</name>
<keyword evidence="1" id="KW-0812">Transmembrane</keyword>
<proteinExistence type="predicted"/>
<sequence length="207" mass="24193">MIQLAPVPVVLALGIGLVRYHQLRRGLRLLVWLIGFVLILEVITRVLREQHRPNLFLMPIYTVGEFCLLALVYREALQSAFFSRLMPWLVGSFTIYALFDSLQTSLPTQFRPGQQVVQSVLVLLIVGAYFRKLLNELVVRRLEQEPMFWISTGLFIYFLGYVQIALFSNYLLRYSKELNLTIWAVHALLYMLLYSCYSLALWMRPQK</sequence>
<dbReference type="RefSeq" id="WP_208176680.1">
    <property type="nucleotide sequence ID" value="NZ_JAGETZ010000009.1"/>
</dbReference>
<feature type="transmembrane region" description="Helical" evidence="1">
    <location>
        <begin position="85"/>
        <end position="104"/>
    </location>
</feature>
<comment type="caution">
    <text evidence="2">The sequence shown here is derived from an EMBL/GenBank/DDBJ whole genome shotgun (WGS) entry which is preliminary data.</text>
</comment>
<protein>
    <submittedName>
        <fullName evidence="2">Uncharacterized protein</fullName>
    </submittedName>
</protein>
<evidence type="ECO:0000313" key="3">
    <source>
        <dbReference type="Proteomes" id="UP000664369"/>
    </source>
</evidence>
<evidence type="ECO:0000256" key="1">
    <source>
        <dbReference type="SAM" id="Phobius"/>
    </source>
</evidence>
<feature type="transmembrane region" description="Helical" evidence="1">
    <location>
        <begin position="29"/>
        <end position="47"/>
    </location>
</feature>